<evidence type="ECO:0000259" key="9">
    <source>
        <dbReference type="PROSITE" id="PS50928"/>
    </source>
</evidence>
<evidence type="ECO:0000256" key="7">
    <source>
        <dbReference type="ARBA" id="ARBA00023136"/>
    </source>
</evidence>
<feature type="transmembrane region" description="Helical" evidence="8">
    <location>
        <begin position="496"/>
        <end position="522"/>
    </location>
</feature>
<dbReference type="GO" id="GO:0055085">
    <property type="term" value="P:transmembrane transport"/>
    <property type="evidence" value="ECO:0007669"/>
    <property type="project" value="InterPro"/>
</dbReference>
<feature type="domain" description="ABC transmembrane type-1" evidence="9">
    <location>
        <begin position="71"/>
        <end position="285"/>
    </location>
</feature>
<feature type="transmembrane region" description="Helical" evidence="8">
    <location>
        <begin position="379"/>
        <end position="399"/>
    </location>
</feature>
<feature type="transmembrane region" description="Helical" evidence="8">
    <location>
        <begin position="419"/>
        <end position="438"/>
    </location>
</feature>
<dbReference type="PANTHER" id="PTHR43357">
    <property type="entry name" value="INNER MEMBRANE ABC TRANSPORTER PERMEASE PROTEIN YDCV"/>
    <property type="match status" value="1"/>
</dbReference>
<evidence type="ECO:0000313" key="10">
    <source>
        <dbReference type="EMBL" id="NNH03879.1"/>
    </source>
</evidence>
<dbReference type="PROSITE" id="PS50928">
    <property type="entry name" value="ABC_TM1"/>
    <property type="match status" value="2"/>
</dbReference>
<name>A0A7Y2M152_9MICO</name>
<evidence type="ECO:0000256" key="6">
    <source>
        <dbReference type="ARBA" id="ARBA00022989"/>
    </source>
</evidence>
<feature type="transmembrane region" description="Helical" evidence="8">
    <location>
        <begin position="267"/>
        <end position="286"/>
    </location>
</feature>
<evidence type="ECO:0000256" key="5">
    <source>
        <dbReference type="ARBA" id="ARBA00022692"/>
    </source>
</evidence>
<evidence type="ECO:0000256" key="1">
    <source>
        <dbReference type="ARBA" id="ARBA00004429"/>
    </source>
</evidence>
<keyword evidence="2 8" id="KW-0813">Transport</keyword>
<dbReference type="InterPro" id="IPR000515">
    <property type="entry name" value="MetI-like"/>
</dbReference>
<keyword evidence="11" id="KW-1185">Reference proteome</keyword>
<keyword evidence="5 8" id="KW-0812">Transmembrane</keyword>
<comment type="similarity">
    <text evidence="8">Belongs to the binding-protein-dependent transport system permease family.</text>
</comment>
<keyword evidence="3" id="KW-1003">Cell membrane</keyword>
<keyword evidence="6 8" id="KW-1133">Transmembrane helix</keyword>
<dbReference type="AlphaFoldDB" id="A0A7Y2M152"/>
<feature type="transmembrane region" description="Helical" evidence="8">
    <location>
        <begin position="444"/>
        <end position="461"/>
    </location>
</feature>
<dbReference type="EMBL" id="JABEMB010000009">
    <property type="protein sequence ID" value="NNH03879.1"/>
    <property type="molecule type" value="Genomic_DNA"/>
</dbReference>
<feature type="transmembrane region" description="Helical" evidence="8">
    <location>
        <begin position="75"/>
        <end position="95"/>
    </location>
</feature>
<dbReference type="InterPro" id="IPR035906">
    <property type="entry name" value="MetI-like_sf"/>
</dbReference>
<feature type="transmembrane region" description="Helical" evidence="8">
    <location>
        <begin position="107"/>
        <end position="129"/>
    </location>
</feature>
<evidence type="ECO:0000256" key="8">
    <source>
        <dbReference type="RuleBase" id="RU363032"/>
    </source>
</evidence>
<keyword evidence="4" id="KW-0997">Cell inner membrane</keyword>
<proteinExistence type="inferred from homology"/>
<accession>A0A7Y2M152</accession>
<reference evidence="10 11" key="1">
    <citation type="submission" date="2020-05" db="EMBL/GenBank/DDBJ databases">
        <title>MicrobeNet Type strains.</title>
        <authorList>
            <person name="Nicholson A.C."/>
        </authorList>
    </citation>
    <scope>NUCLEOTIDE SEQUENCE [LARGE SCALE GENOMIC DNA]</scope>
    <source>
        <strain evidence="10 11">JCM 14282</strain>
    </source>
</reference>
<dbReference type="GO" id="GO:0005886">
    <property type="term" value="C:plasma membrane"/>
    <property type="evidence" value="ECO:0007669"/>
    <property type="project" value="UniProtKB-SubCell"/>
</dbReference>
<protein>
    <submittedName>
        <fullName evidence="10">Iron ABC transporter permease</fullName>
    </submittedName>
</protein>
<evidence type="ECO:0000256" key="4">
    <source>
        <dbReference type="ARBA" id="ARBA00022519"/>
    </source>
</evidence>
<feature type="transmembrane region" description="Helical" evidence="8">
    <location>
        <begin position="215"/>
        <end position="240"/>
    </location>
</feature>
<organism evidence="10 11">
    <name type="scientific">Microbacterium ulmi</name>
    <dbReference type="NCBI Taxonomy" id="179095"/>
    <lineage>
        <taxon>Bacteria</taxon>
        <taxon>Bacillati</taxon>
        <taxon>Actinomycetota</taxon>
        <taxon>Actinomycetes</taxon>
        <taxon>Micrococcales</taxon>
        <taxon>Microbacteriaceae</taxon>
        <taxon>Microbacterium</taxon>
    </lineage>
</organism>
<dbReference type="SUPFAM" id="SSF161098">
    <property type="entry name" value="MetI-like"/>
    <property type="match status" value="2"/>
</dbReference>
<evidence type="ECO:0000256" key="2">
    <source>
        <dbReference type="ARBA" id="ARBA00022448"/>
    </source>
</evidence>
<feature type="transmembrane region" description="Helical" evidence="8">
    <location>
        <begin position="166"/>
        <end position="188"/>
    </location>
</feature>
<comment type="subcellular location">
    <subcellularLocation>
        <location evidence="1">Cell inner membrane</location>
        <topology evidence="1">Multi-pass membrane protein</topology>
    </subcellularLocation>
    <subcellularLocation>
        <location evidence="8">Cell membrane</location>
        <topology evidence="8">Multi-pass membrane protein</topology>
    </subcellularLocation>
</comment>
<dbReference type="CDD" id="cd06261">
    <property type="entry name" value="TM_PBP2"/>
    <property type="match status" value="2"/>
</dbReference>
<dbReference type="RefSeq" id="WP_167038191.1">
    <property type="nucleotide sequence ID" value="NZ_BAAANA010000001.1"/>
</dbReference>
<evidence type="ECO:0000256" key="3">
    <source>
        <dbReference type="ARBA" id="ARBA00022475"/>
    </source>
</evidence>
<dbReference type="Gene3D" id="1.10.3720.10">
    <property type="entry name" value="MetI-like"/>
    <property type="match status" value="2"/>
</dbReference>
<comment type="caution">
    <text evidence="10">The sequence shown here is derived from an EMBL/GenBank/DDBJ whole genome shotgun (WGS) entry which is preliminary data.</text>
</comment>
<feature type="transmembrane region" description="Helical" evidence="8">
    <location>
        <begin position="321"/>
        <end position="344"/>
    </location>
</feature>
<feature type="domain" description="ABC transmembrane type-1" evidence="9">
    <location>
        <begin position="373"/>
        <end position="561"/>
    </location>
</feature>
<dbReference type="PANTHER" id="PTHR43357:SF4">
    <property type="entry name" value="INNER MEMBRANE ABC TRANSPORTER PERMEASE PROTEIN YDCV"/>
    <property type="match status" value="1"/>
</dbReference>
<dbReference type="Pfam" id="PF00528">
    <property type="entry name" value="BPD_transp_1"/>
    <property type="match status" value="2"/>
</dbReference>
<feature type="transmembrane region" description="Helical" evidence="8">
    <location>
        <begin position="20"/>
        <end position="40"/>
    </location>
</feature>
<feature type="transmembrane region" description="Helical" evidence="8">
    <location>
        <begin position="542"/>
        <end position="567"/>
    </location>
</feature>
<keyword evidence="7 8" id="KW-0472">Membrane</keyword>
<sequence>MSAPTMPLSLRRSRRVPAPLEIVSLVLSLALLVVILYPLIATLARSFIVDGTLDLSPFATVLSDPQFLEAARNTGILFVTAGTLAIIVGSFFAWVNERTDARMGRIATLLPLVTFFIPTIGMAIGWMFLGQETVGYVNVALRAVLGLFGVEAESGPLNIASWPGMIFMYTVELVPYVYLIMSAALRNVDPSLEEASRMSGAGAARTALRVSLPSVAPALGSAALMVLLVSISLLSIPLTIGTTARIPVLSVYVVRLSHEIPGRIPEVVAISVLIVIVVTAAVLLNYRMGRGSRHATIGGKSGGGAVVKLGPLGWVARGLMIAYLLIAAVLPILALVVVALQPYWSGTIDFSTLSFQHFGNFLFAPFNQARSALVNSLELGLIAATVLMLFATITVTYAAQSRKSIVSGAIRFGTKLPSAISHLVIAISLLIALGGAPFFLKGSYVILVIAYLVIYIPQASISAESARAQVGEELLEASTMAGAGSARTMSRIMTPLMAPGLVSGWALVFVLVFGELTAAAILSGPSNLVVGAVIFNIWDSGIFAQLAVLGTAICVVTGAVVGTVMLVRPRRRGRRRPLPQIETPIH</sequence>
<evidence type="ECO:0000313" key="11">
    <source>
        <dbReference type="Proteomes" id="UP000543598"/>
    </source>
</evidence>
<gene>
    <name evidence="10" type="ORF">HLA99_08465</name>
</gene>
<dbReference type="Proteomes" id="UP000543598">
    <property type="component" value="Unassembled WGS sequence"/>
</dbReference>